<dbReference type="GeneID" id="98401703"/>
<dbReference type="Proteomes" id="UP000397656">
    <property type="component" value="Chromosome 1"/>
</dbReference>
<proteinExistence type="predicted"/>
<sequence>MGNSKSAFGCQIPSTAAGQAQREARNGILPTVRGDYIASALAGLPEPTRDGIAEHQVVIDAGPAGRVRLYIERKVARRGKHSHCYWSAYRAEAVASES</sequence>
<dbReference type="EMBL" id="CP062803">
    <property type="protein sequence ID" value="QOT75037.1"/>
    <property type="molecule type" value="Genomic_DNA"/>
</dbReference>
<reference evidence="1 2" key="1">
    <citation type="submission" date="2020-10" db="EMBL/GenBank/DDBJ databases">
        <title>Complete genome sequence of Cupriavidus basilensis CCUG 49340T.</title>
        <authorList>
            <person name="Salva-Serra F."/>
            <person name="Donoso R.A."/>
            <person name="Cho K.H."/>
            <person name="Yoo J.A."/>
            <person name="Lee K."/>
            <person name="Yoon S.-H."/>
            <person name="Perez-Pantoja D."/>
            <person name="Moore E.R.B."/>
        </authorList>
    </citation>
    <scope>NUCLEOTIDE SEQUENCE [LARGE SCALE GENOMIC DNA]</scope>
    <source>
        <strain evidence="2">CCUG 49340</strain>
    </source>
</reference>
<organism evidence="1 2">
    <name type="scientific">Cupriavidus basilensis</name>
    <dbReference type="NCBI Taxonomy" id="68895"/>
    <lineage>
        <taxon>Bacteria</taxon>
        <taxon>Pseudomonadati</taxon>
        <taxon>Pseudomonadota</taxon>
        <taxon>Betaproteobacteria</taxon>
        <taxon>Burkholderiales</taxon>
        <taxon>Burkholderiaceae</taxon>
        <taxon>Cupriavidus</taxon>
    </lineage>
</organism>
<gene>
    <name evidence="1" type="ORF">F7R26_012365</name>
</gene>
<dbReference type="AlphaFoldDB" id="A0A643G4E9"/>
<evidence type="ECO:0000313" key="1">
    <source>
        <dbReference type="EMBL" id="QOT75037.1"/>
    </source>
</evidence>
<dbReference type="RefSeq" id="WP_150983302.1">
    <property type="nucleotide sequence ID" value="NZ_CP062803.1"/>
</dbReference>
<accession>A0A643G4E9</accession>
<protein>
    <submittedName>
        <fullName evidence="1">Uncharacterized protein</fullName>
    </submittedName>
</protein>
<name>A0A643G4E9_9BURK</name>
<evidence type="ECO:0000313" key="2">
    <source>
        <dbReference type="Proteomes" id="UP000397656"/>
    </source>
</evidence>